<feature type="compositionally biased region" description="Acidic residues" evidence="2">
    <location>
        <begin position="448"/>
        <end position="474"/>
    </location>
</feature>
<feature type="region of interest" description="Disordered" evidence="2">
    <location>
        <begin position="279"/>
        <end position="315"/>
    </location>
</feature>
<evidence type="ECO:0000313" key="4">
    <source>
        <dbReference type="Proteomes" id="UP001164746"/>
    </source>
</evidence>
<accession>A0ABY7DJW5</accession>
<feature type="region of interest" description="Disordered" evidence="2">
    <location>
        <begin position="1"/>
        <end position="48"/>
    </location>
</feature>
<feature type="compositionally biased region" description="Polar residues" evidence="2">
    <location>
        <begin position="544"/>
        <end position="566"/>
    </location>
</feature>
<evidence type="ECO:0000313" key="3">
    <source>
        <dbReference type="EMBL" id="WAQ97996.1"/>
    </source>
</evidence>
<dbReference type="Proteomes" id="UP001164746">
    <property type="component" value="Chromosome 3"/>
</dbReference>
<proteinExistence type="predicted"/>
<reference evidence="3" key="1">
    <citation type="submission" date="2022-11" db="EMBL/GenBank/DDBJ databases">
        <title>Centuries of genome instability and evolution in soft-shell clam transmissible cancer (bioRxiv).</title>
        <authorList>
            <person name="Hart S.F.M."/>
            <person name="Yonemitsu M.A."/>
            <person name="Giersch R.M."/>
            <person name="Beal B.F."/>
            <person name="Arriagada G."/>
            <person name="Davis B.W."/>
            <person name="Ostrander E.A."/>
            <person name="Goff S.P."/>
            <person name="Metzger M.J."/>
        </authorList>
    </citation>
    <scope>NUCLEOTIDE SEQUENCE</scope>
    <source>
        <strain evidence="3">MELC-2E11</strain>
        <tissue evidence="3">Siphon/mantle</tissue>
    </source>
</reference>
<dbReference type="EMBL" id="CP111014">
    <property type="protein sequence ID" value="WAQ97996.1"/>
    <property type="molecule type" value="Genomic_DNA"/>
</dbReference>
<feature type="region of interest" description="Disordered" evidence="2">
    <location>
        <begin position="515"/>
        <end position="581"/>
    </location>
</feature>
<organism evidence="3 4">
    <name type="scientific">Mya arenaria</name>
    <name type="common">Soft-shell clam</name>
    <dbReference type="NCBI Taxonomy" id="6604"/>
    <lineage>
        <taxon>Eukaryota</taxon>
        <taxon>Metazoa</taxon>
        <taxon>Spiralia</taxon>
        <taxon>Lophotrochozoa</taxon>
        <taxon>Mollusca</taxon>
        <taxon>Bivalvia</taxon>
        <taxon>Autobranchia</taxon>
        <taxon>Heteroconchia</taxon>
        <taxon>Euheterodonta</taxon>
        <taxon>Imparidentia</taxon>
        <taxon>Neoheterodontei</taxon>
        <taxon>Myida</taxon>
        <taxon>Myoidea</taxon>
        <taxon>Myidae</taxon>
        <taxon>Mya</taxon>
    </lineage>
</organism>
<feature type="coiled-coil region" evidence="1">
    <location>
        <begin position="342"/>
        <end position="369"/>
    </location>
</feature>
<feature type="compositionally biased region" description="Basic and acidic residues" evidence="2">
    <location>
        <begin position="7"/>
        <end position="24"/>
    </location>
</feature>
<protein>
    <submittedName>
        <fullName evidence="3">Uncharacterized protein</fullName>
    </submittedName>
</protein>
<gene>
    <name evidence="3" type="ORF">MAR_022369</name>
</gene>
<keyword evidence="1" id="KW-0175">Coiled coil</keyword>
<name>A0ABY7DJW5_MYAAR</name>
<sequence length="1141" mass="128964">MLQNSDKILHTFEQTDNKDRDQKFESQASDHCIYDDASSSAGDEDYDPYLGDSNNDYDGVYNVQTNTVMETNKDETYAGSDEEFDKILQQLDQAEDLESEFDAILRALNAEREPQETYVQRFAERRDRYGFILSPVMEASSPSPSLLSGYSGVSCASPDRFDTFRMSPAIGAKPELDLASLRVKSPDLNSRHLASPQGRDDHDYTVPIFQARRAIVIPEVGYGWDSGDDLLSPTVSCEWDKDEHGGLNTPPVSTSGINFTQFGTRIGGGWRQTDVAIHEENEDQSDDTVEANSDSDTDTTIESDPDRNSKLNSSHNSVFLTDLENTIGETRLTPRTNEDEINHNSADELLELEEEIDKITHELSQINRRNESLFDDSYDDLEASKQVETSDTNISVVSLESSLNDSYKGFSAELYKIHHQADRTEITGETMFRSPVVRLDSKQTLTTSDDDESHSTESNEDAEDEYSESDDENVDFEEFKTKPVPKPPILPFTEQNEDSKVLEVLSPRSAIILSGGMFPHETESSSYTSSTDDEEYERTDRQLTVKQYTSGDSDTSAKDTLTTGQDVINKESDTGNKNESQVKVSFRQMYELKSPPQNQSETVSSPSKSITIHSPMDYYLLEDTKIDTARKTELRQSPRIFGRYYAEMDKDIVNEVRSPREKENAINFENNEINNTKPEVDYLKKRQQLEDSFTDVVLTKKEQLPFMTPPDKQAKSKESQPSAVKIKIGHLHRSSSARSKVKRGYVHELSEIFDQKKDHTEKHVVVKKENIKQEQAIIRKSPEKLTANENIIITQEDSPAELFTMQEFNSSQGFEVTPLTKVETFHEQNVTLNEVHKHEHVKYRNTDDTHDDNFHDNVHSNSDLEDTIEAQMKLYEDHLKTADTSGDEANDNDYLNATEPFEPHVGLCSLDMPLQFTQTYALNLAAANISEGSAIEVAKQERVKEDRRYMEQAIDDEEIPEIIDGDSSDLSSDEEYHNEYHLTGNIIHPERDGFSSVSSTGKIHTRNDNNKAIYNVGITQQKTGDSQEIFKRIDQLSGSLKHGATKSSPRSVTVESDKHFIRSLSPTVTNTEDDGFSLVSYDVKTPLSPLAYQQRINNGSNTITDLKINEAQHDTGEENNTLTNAKQWATVITQMQVAHMI</sequence>
<evidence type="ECO:0000256" key="1">
    <source>
        <dbReference type="SAM" id="Coils"/>
    </source>
</evidence>
<evidence type="ECO:0000256" key="2">
    <source>
        <dbReference type="SAM" id="MobiDB-lite"/>
    </source>
</evidence>
<keyword evidence="4" id="KW-1185">Reference proteome</keyword>
<feature type="region of interest" description="Disordered" evidence="2">
    <location>
        <begin position="438"/>
        <end position="474"/>
    </location>
</feature>
<feature type="compositionally biased region" description="Acidic residues" evidence="2">
    <location>
        <begin position="280"/>
        <end position="303"/>
    </location>
</feature>